<dbReference type="InterPro" id="IPR036770">
    <property type="entry name" value="Ankyrin_rpt-contain_sf"/>
</dbReference>
<dbReference type="GO" id="GO:0051059">
    <property type="term" value="F:NF-kappaB binding"/>
    <property type="evidence" value="ECO:0007669"/>
    <property type="project" value="TreeGrafter"/>
</dbReference>
<feature type="region of interest" description="Disordered" evidence="4">
    <location>
        <begin position="866"/>
        <end position="894"/>
    </location>
</feature>
<dbReference type="PROSITE" id="PS50088">
    <property type="entry name" value="ANK_REPEAT"/>
    <property type="match status" value="2"/>
</dbReference>
<dbReference type="PANTHER" id="PTHR46680:SF3">
    <property type="entry name" value="NF-KAPPA-B INHIBITOR CACTUS"/>
    <property type="match status" value="1"/>
</dbReference>
<dbReference type="AlphaFoldDB" id="A0A1B6CVM2"/>
<proteinExistence type="predicted"/>
<accession>A0A1B6CVM2</accession>
<evidence type="ECO:0000256" key="1">
    <source>
        <dbReference type="ARBA" id="ARBA00022737"/>
    </source>
</evidence>
<protein>
    <submittedName>
        <fullName evidence="5">Uncharacterized protein</fullName>
    </submittedName>
</protein>
<reference evidence="5" key="1">
    <citation type="submission" date="2015-12" db="EMBL/GenBank/DDBJ databases">
        <title>De novo transcriptome assembly of four potential Pierce s Disease insect vectors from Arizona vineyards.</title>
        <authorList>
            <person name="Tassone E.E."/>
        </authorList>
    </citation>
    <scope>NUCLEOTIDE SEQUENCE</scope>
</reference>
<feature type="region of interest" description="Disordered" evidence="4">
    <location>
        <begin position="662"/>
        <end position="716"/>
    </location>
</feature>
<name>A0A1B6CVM2_9HEMI</name>
<evidence type="ECO:0000313" key="5">
    <source>
        <dbReference type="EMBL" id="JAS17411.1"/>
    </source>
</evidence>
<evidence type="ECO:0000256" key="4">
    <source>
        <dbReference type="SAM" id="MobiDB-lite"/>
    </source>
</evidence>
<dbReference type="Gene3D" id="1.25.40.20">
    <property type="entry name" value="Ankyrin repeat-containing domain"/>
    <property type="match status" value="1"/>
</dbReference>
<dbReference type="Pfam" id="PF12796">
    <property type="entry name" value="Ank_2"/>
    <property type="match status" value="1"/>
</dbReference>
<dbReference type="GO" id="GO:0005829">
    <property type="term" value="C:cytosol"/>
    <property type="evidence" value="ECO:0007669"/>
    <property type="project" value="TreeGrafter"/>
</dbReference>
<evidence type="ECO:0000256" key="3">
    <source>
        <dbReference type="PROSITE-ProRule" id="PRU00023"/>
    </source>
</evidence>
<sequence length="923" mass="104258">MTSKNNVNTKLPMNPVGKTPVLLGKKVLYDMNKGVLKPYVQPDPPSILIRNEPRRIAPKNLIIDRRQLLNTGQNIQNYIINENRSRRVPGNSSITQQKTINQQTPDSLSNVVVIDLLNNGDMMNFNHNVHSTEESNIPQVVGFENANKELYVIKNANILKSRCDQYLTTSDTNKSQFVENCHMPNIIRSGPNRSILKKRDISTVGAEDNTVQGQTEKVIKRHFNLKSPCIIKRNTILPHTSYSNIIDSNSRKHKISHDSHFENKRRLINSELNEGVPIIMGNQVKETLMNQPNRCETFTSSSISVPDMLNTNKNEYYNPQVNVTSPVVPKNLRNNIGYIAVKAFKQSVQIDINGNIPLQTAIIEEDKSSFLQQYVAIKHSNPKIFDHQNHSLETALFLAVKYAYEEGVALLLRCGADQTIQDNCGNTPLHVAARDELLNCCKLLLKADGADLVKNKFNDEGLTPLHIATIYGHYNIVRLLTYENVDINMKDSKCGRTAYNLALYHGKDSIANLLMNLNCITTDHDYSGHLPIHEKVTQPKSNDSNIDLLIGCVINTKSTPNKDKFCIQGKKQMVSTRKKLFSGVNNTDNTPCTSSTKQQDLNLNELNFEPVMKCIGDANATLNEMVDNSPTRLLVTEHNDSATCYTQSLDVNYTDEVTQYTIEEEEVRETQRQDSDEISDEEIESLSSASLQEEIVSPSDNKEPSQSSDINSGDGITAELPEVFNQVQNDCLVTQISNSTNRFKLKDCSVVLTGLNPKDFEKYDGFTNANSNNVKKNPCSNFDKHEILSKDGDYCNYCKFYFKKENLAEEDNLKPEVKFSTISARRTKFHRNRLKANEDNTSIAHEITKDNSNNGVVKKFNEQQLRQEHENNHTDDVSESSNVRKNKNSESAGSVSCVQRELDMMLKLAEKSLIDFLDYNQVF</sequence>
<dbReference type="InterPro" id="IPR051070">
    <property type="entry name" value="NF-kappa-B_inhibitor"/>
</dbReference>
<dbReference type="SUPFAM" id="SSF48403">
    <property type="entry name" value="Ankyrin repeat"/>
    <property type="match status" value="1"/>
</dbReference>
<feature type="compositionally biased region" description="Basic and acidic residues" evidence="4">
    <location>
        <begin position="866"/>
        <end position="876"/>
    </location>
</feature>
<feature type="compositionally biased region" description="Polar residues" evidence="4">
    <location>
        <begin position="879"/>
        <end position="894"/>
    </location>
</feature>
<keyword evidence="2 3" id="KW-0040">ANK repeat</keyword>
<feature type="repeat" description="ANK" evidence="3">
    <location>
        <begin position="460"/>
        <end position="492"/>
    </location>
</feature>
<dbReference type="GO" id="GO:0071356">
    <property type="term" value="P:cellular response to tumor necrosis factor"/>
    <property type="evidence" value="ECO:0007669"/>
    <property type="project" value="TreeGrafter"/>
</dbReference>
<dbReference type="EMBL" id="GEDC01019887">
    <property type="protein sequence ID" value="JAS17411.1"/>
    <property type="molecule type" value="Transcribed_RNA"/>
</dbReference>
<dbReference type="PROSITE" id="PS50297">
    <property type="entry name" value="ANK_REP_REGION"/>
    <property type="match status" value="1"/>
</dbReference>
<evidence type="ECO:0000256" key="2">
    <source>
        <dbReference type="ARBA" id="ARBA00023043"/>
    </source>
</evidence>
<dbReference type="PANTHER" id="PTHR46680">
    <property type="entry name" value="NF-KAPPA-B INHIBITOR ALPHA"/>
    <property type="match status" value="1"/>
</dbReference>
<feature type="repeat" description="ANK" evidence="3">
    <location>
        <begin position="391"/>
        <end position="423"/>
    </location>
</feature>
<feature type="compositionally biased region" description="Low complexity" evidence="4">
    <location>
        <begin position="685"/>
        <end position="695"/>
    </location>
</feature>
<organism evidence="5">
    <name type="scientific">Clastoptera arizonana</name>
    <name type="common">Arizona spittle bug</name>
    <dbReference type="NCBI Taxonomy" id="38151"/>
    <lineage>
        <taxon>Eukaryota</taxon>
        <taxon>Metazoa</taxon>
        <taxon>Ecdysozoa</taxon>
        <taxon>Arthropoda</taxon>
        <taxon>Hexapoda</taxon>
        <taxon>Insecta</taxon>
        <taxon>Pterygota</taxon>
        <taxon>Neoptera</taxon>
        <taxon>Paraneoptera</taxon>
        <taxon>Hemiptera</taxon>
        <taxon>Auchenorrhyncha</taxon>
        <taxon>Cercopoidea</taxon>
        <taxon>Clastopteridae</taxon>
        <taxon>Clastoptera</taxon>
    </lineage>
</organism>
<dbReference type="InterPro" id="IPR002110">
    <property type="entry name" value="Ankyrin_rpt"/>
</dbReference>
<dbReference type="SMART" id="SM00248">
    <property type="entry name" value="ANK"/>
    <property type="match status" value="4"/>
</dbReference>
<gene>
    <name evidence="5" type="ORF">g.20831</name>
</gene>
<keyword evidence="1" id="KW-0677">Repeat</keyword>